<dbReference type="InterPro" id="IPR013083">
    <property type="entry name" value="Znf_RING/FYVE/PHD"/>
</dbReference>
<evidence type="ECO:0000256" key="4">
    <source>
        <dbReference type="ARBA" id="ARBA00012251"/>
    </source>
</evidence>
<feature type="domain" description="RING-type" evidence="12">
    <location>
        <begin position="293"/>
        <end position="389"/>
    </location>
</feature>
<protein>
    <recommendedName>
        <fullName evidence="4">RBR-type E3 ubiquitin transferase</fullName>
        <ecNumber evidence="4">2.3.2.31</ecNumber>
    </recommendedName>
</protein>
<dbReference type="FunFam" id="3.30.40.10:FF:000019">
    <property type="entry name" value="RBR-type E3 ubiquitin transferase"/>
    <property type="match status" value="1"/>
</dbReference>
<keyword evidence="5" id="KW-0808">Transferase</keyword>
<comment type="caution">
    <text evidence="13">The sequence shown here is derived from an EMBL/GenBank/DDBJ whole genome shotgun (WGS) entry which is preliminary data.</text>
</comment>
<evidence type="ECO:0000313" key="13">
    <source>
        <dbReference type="EMBL" id="KAG6498975.1"/>
    </source>
</evidence>
<dbReference type="AlphaFoldDB" id="A0A8J5G1Z8"/>
<reference evidence="13 14" key="1">
    <citation type="submission" date="2020-08" db="EMBL/GenBank/DDBJ databases">
        <title>Plant Genome Project.</title>
        <authorList>
            <person name="Zhang R.-G."/>
        </authorList>
    </citation>
    <scope>NUCLEOTIDE SEQUENCE [LARGE SCALE GENOMIC DNA]</scope>
    <source>
        <tissue evidence="13">Rhizome</tissue>
    </source>
</reference>
<evidence type="ECO:0000256" key="3">
    <source>
        <dbReference type="ARBA" id="ARBA00004906"/>
    </source>
</evidence>
<name>A0A8J5G1Z8_ZINOF</name>
<dbReference type="InterPro" id="IPR031127">
    <property type="entry name" value="E3_UB_ligase_RBR"/>
</dbReference>
<sequence length="389" mass="43041">MAFVLILLSAKGNFKGVSGLQPKKGKRKGFWKTLHLIPSPAKSASLPSPSPLLLHFHFRLLLFPRSRDGRAVPFPSPTQPLPPHARSAAPPPSCLGPLSSRSWSSNPASSPIPPSPASTAPTLYFLISFPPISLLLRLPSSRSCSAAISQFHRLCPSPSDRNASLRFAVEPSMADEEDYLSSSDLKDCYLTDHEGVIEENVLQGLEDGREEECHCSLSSVITKESLLATQKEDLRKVMELLALKEQHARTLLIHYRWDVERIFELLDQKGRDRLFSQAGVTVVDNKGLSTSVNPVTCDVCFETVPTDAITEMDCGNTFCNDCWTEHFIVKINDGQSRRIRCMTPKCSAVCDEASIRNLVSARCPDIADCFNRPSALQAVAIRPHRRLRP</sequence>
<comment type="catalytic activity">
    <reaction evidence="1">
        <text>[E2 ubiquitin-conjugating enzyme]-S-ubiquitinyl-L-cysteine + [acceptor protein]-L-lysine = [E2 ubiquitin-conjugating enzyme]-L-cysteine + [acceptor protein]-N(6)-ubiquitinyl-L-lysine.</text>
        <dbReference type="EC" id="2.3.2.31"/>
    </reaction>
</comment>
<dbReference type="SUPFAM" id="SSF57850">
    <property type="entry name" value="RING/U-box"/>
    <property type="match status" value="1"/>
</dbReference>
<dbReference type="Pfam" id="PF21235">
    <property type="entry name" value="UBA_ARI1"/>
    <property type="match status" value="1"/>
</dbReference>
<evidence type="ECO:0000256" key="8">
    <source>
        <dbReference type="ARBA" id="ARBA00022771"/>
    </source>
</evidence>
<accession>A0A8J5G1Z8</accession>
<feature type="compositionally biased region" description="Low complexity" evidence="11">
    <location>
        <begin position="97"/>
        <end position="109"/>
    </location>
</feature>
<evidence type="ECO:0000256" key="1">
    <source>
        <dbReference type="ARBA" id="ARBA00001798"/>
    </source>
</evidence>
<keyword evidence="6" id="KW-0479">Metal-binding</keyword>
<dbReference type="InterPro" id="IPR048962">
    <property type="entry name" value="ARIH1-like_UBL"/>
</dbReference>
<evidence type="ECO:0000313" key="14">
    <source>
        <dbReference type="Proteomes" id="UP000734854"/>
    </source>
</evidence>
<evidence type="ECO:0000256" key="10">
    <source>
        <dbReference type="ARBA" id="ARBA00022833"/>
    </source>
</evidence>
<feature type="compositionally biased region" description="Pro residues" evidence="11">
    <location>
        <begin position="74"/>
        <end position="94"/>
    </location>
</feature>
<gene>
    <name evidence="13" type="ORF">ZIOFF_038731</name>
</gene>
<dbReference type="InterPro" id="IPR044066">
    <property type="entry name" value="TRIAD_supradom"/>
</dbReference>
<proteinExistence type="predicted"/>
<dbReference type="Proteomes" id="UP000734854">
    <property type="component" value="Unassembled WGS sequence"/>
</dbReference>
<evidence type="ECO:0000256" key="6">
    <source>
        <dbReference type="ARBA" id="ARBA00022723"/>
    </source>
</evidence>
<dbReference type="Gene3D" id="3.30.40.10">
    <property type="entry name" value="Zinc/RING finger domain, C3HC4 (zinc finger)"/>
    <property type="match status" value="1"/>
</dbReference>
<evidence type="ECO:0000256" key="11">
    <source>
        <dbReference type="SAM" id="MobiDB-lite"/>
    </source>
</evidence>
<comment type="pathway">
    <text evidence="3">Protein modification; protein ubiquitination.</text>
</comment>
<dbReference type="PANTHER" id="PTHR11685">
    <property type="entry name" value="RBR FAMILY RING FINGER AND IBR DOMAIN-CONTAINING"/>
    <property type="match status" value="1"/>
</dbReference>
<comment type="function">
    <text evidence="2">Might act as an E3 ubiquitin-protein ligase, or as part of E3 complex, which accepts ubiquitin from specific E2 ubiquitin-conjugating enzymes and then transfers it to substrates.</text>
</comment>
<dbReference type="GO" id="GO:0008270">
    <property type="term" value="F:zinc ion binding"/>
    <property type="evidence" value="ECO:0007669"/>
    <property type="project" value="UniProtKB-KW"/>
</dbReference>
<evidence type="ECO:0000256" key="2">
    <source>
        <dbReference type="ARBA" id="ARBA00003976"/>
    </source>
</evidence>
<keyword evidence="14" id="KW-1185">Reference proteome</keyword>
<organism evidence="13 14">
    <name type="scientific">Zingiber officinale</name>
    <name type="common">Ginger</name>
    <name type="synonym">Amomum zingiber</name>
    <dbReference type="NCBI Taxonomy" id="94328"/>
    <lineage>
        <taxon>Eukaryota</taxon>
        <taxon>Viridiplantae</taxon>
        <taxon>Streptophyta</taxon>
        <taxon>Embryophyta</taxon>
        <taxon>Tracheophyta</taxon>
        <taxon>Spermatophyta</taxon>
        <taxon>Magnoliopsida</taxon>
        <taxon>Liliopsida</taxon>
        <taxon>Zingiberales</taxon>
        <taxon>Zingiberaceae</taxon>
        <taxon>Zingiber</taxon>
    </lineage>
</organism>
<dbReference type="EC" id="2.3.2.31" evidence="4"/>
<dbReference type="EMBL" id="JACMSC010000011">
    <property type="protein sequence ID" value="KAG6498975.1"/>
    <property type="molecule type" value="Genomic_DNA"/>
</dbReference>
<dbReference type="GO" id="GO:0061630">
    <property type="term" value="F:ubiquitin protein ligase activity"/>
    <property type="evidence" value="ECO:0007669"/>
    <property type="project" value="UniProtKB-EC"/>
</dbReference>
<keyword evidence="7" id="KW-0677">Repeat</keyword>
<dbReference type="PROSITE" id="PS51873">
    <property type="entry name" value="TRIAD"/>
    <property type="match status" value="1"/>
</dbReference>
<evidence type="ECO:0000259" key="12">
    <source>
        <dbReference type="PROSITE" id="PS51873"/>
    </source>
</evidence>
<keyword evidence="9" id="KW-0833">Ubl conjugation pathway</keyword>
<dbReference type="CDD" id="cd16773">
    <property type="entry name" value="RING-HC_RBR_TRIAD1"/>
    <property type="match status" value="1"/>
</dbReference>
<dbReference type="GO" id="GO:0016567">
    <property type="term" value="P:protein ubiquitination"/>
    <property type="evidence" value="ECO:0007669"/>
    <property type="project" value="InterPro"/>
</dbReference>
<keyword evidence="10" id="KW-0862">Zinc</keyword>
<evidence type="ECO:0000256" key="9">
    <source>
        <dbReference type="ARBA" id="ARBA00022786"/>
    </source>
</evidence>
<evidence type="ECO:0000256" key="5">
    <source>
        <dbReference type="ARBA" id="ARBA00022679"/>
    </source>
</evidence>
<keyword evidence="8" id="KW-0863">Zinc-finger</keyword>
<evidence type="ECO:0000256" key="7">
    <source>
        <dbReference type="ARBA" id="ARBA00022737"/>
    </source>
</evidence>
<feature type="region of interest" description="Disordered" evidence="11">
    <location>
        <begin position="72"/>
        <end position="114"/>
    </location>
</feature>